<dbReference type="Gene3D" id="3.40.930.10">
    <property type="entry name" value="Mannitol-specific EII, Chain A"/>
    <property type="match status" value="1"/>
</dbReference>
<dbReference type="InterPro" id="IPR016152">
    <property type="entry name" value="PTrfase/Anion_transptr"/>
</dbReference>
<dbReference type="PROSITE" id="PS51104">
    <property type="entry name" value="PTS_EIIC_TYPE_2"/>
    <property type="match status" value="1"/>
</dbReference>
<dbReference type="SUPFAM" id="SSF52794">
    <property type="entry name" value="PTS system IIB component-like"/>
    <property type="match status" value="1"/>
</dbReference>
<feature type="transmembrane region" description="Helical" evidence="12">
    <location>
        <begin position="377"/>
        <end position="395"/>
    </location>
</feature>
<comment type="subcellular location">
    <subcellularLocation>
        <location evidence="1">Cell inner membrane</location>
        <topology evidence="1">Multi-pass membrane protein</topology>
    </subcellularLocation>
</comment>
<evidence type="ECO:0000256" key="1">
    <source>
        <dbReference type="ARBA" id="ARBA00004429"/>
    </source>
</evidence>
<dbReference type="InterPro" id="IPR003353">
    <property type="entry name" value="PTS_IIB_fruc"/>
</dbReference>
<dbReference type="InterPro" id="IPR003501">
    <property type="entry name" value="PTS_EIIB_2/3"/>
</dbReference>
<keyword evidence="3" id="KW-1003">Cell membrane</keyword>
<dbReference type="CDD" id="cd00211">
    <property type="entry name" value="PTS_IIA_fru"/>
    <property type="match status" value="1"/>
</dbReference>
<feature type="transmembrane region" description="Helical" evidence="12">
    <location>
        <begin position="293"/>
        <end position="316"/>
    </location>
</feature>
<reference evidence="16 17" key="1">
    <citation type="submission" date="2021-01" db="EMBL/GenBank/DDBJ databases">
        <title>Genomic Encyclopedia of Type Strains, Phase IV (KMG-IV): sequencing the most valuable type-strain genomes for metagenomic binning, comparative biology and taxonomic classification.</title>
        <authorList>
            <person name="Goeker M."/>
        </authorList>
    </citation>
    <scope>NUCLEOTIDE SEQUENCE [LARGE SCALE GENOMIC DNA]</scope>
    <source>
        <strain evidence="16 17">DSM 25879</strain>
    </source>
</reference>
<dbReference type="InterPro" id="IPR013011">
    <property type="entry name" value="PTS_EIIB_2"/>
</dbReference>
<evidence type="ECO:0000256" key="3">
    <source>
        <dbReference type="ARBA" id="ARBA00022475"/>
    </source>
</evidence>
<evidence type="ECO:0000256" key="11">
    <source>
        <dbReference type="ARBA" id="ARBA00023136"/>
    </source>
</evidence>
<dbReference type="NCBIfam" id="TIGR00848">
    <property type="entry name" value="fruA"/>
    <property type="match status" value="1"/>
</dbReference>
<evidence type="ECO:0000256" key="4">
    <source>
        <dbReference type="ARBA" id="ARBA00022553"/>
    </source>
</evidence>
<dbReference type="InterPro" id="IPR036095">
    <property type="entry name" value="PTS_EIIB-like_sf"/>
</dbReference>
<evidence type="ECO:0000259" key="15">
    <source>
        <dbReference type="PROSITE" id="PS51104"/>
    </source>
</evidence>
<dbReference type="Pfam" id="PF00359">
    <property type="entry name" value="PTS_EIIA_2"/>
    <property type="match status" value="1"/>
</dbReference>
<feature type="transmembrane region" description="Helical" evidence="12">
    <location>
        <begin position="583"/>
        <end position="608"/>
    </location>
</feature>
<feature type="transmembrane region" description="Helical" evidence="12">
    <location>
        <begin position="401"/>
        <end position="418"/>
    </location>
</feature>
<evidence type="ECO:0000256" key="12">
    <source>
        <dbReference type="SAM" id="Phobius"/>
    </source>
</evidence>
<dbReference type="NCBIfam" id="TIGR01427">
    <property type="entry name" value="PTS_IIC_fructo"/>
    <property type="match status" value="1"/>
</dbReference>
<comment type="caution">
    <text evidence="16">The sequence shown here is derived from an EMBL/GenBank/DDBJ whole genome shotgun (WGS) entry which is preliminary data.</text>
</comment>
<evidence type="ECO:0000256" key="7">
    <source>
        <dbReference type="ARBA" id="ARBA00022683"/>
    </source>
</evidence>
<dbReference type="Pfam" id="PF02302">
    <property type="entry name" value="PTS_IIB"/>
    <property type="match status" value="1"/>
</dbReference>
<feature type="domain" description="PTS EIIB type-2" evidence="14">
    <location>
        <begin position="167"/>
        <end position="265"/>
    </location>
</feature>
<keyword evidence="9" id="KW-0418">Kinase</keyword>
<dbReference type="InterPro" id="IPR050864">
    <property type="entry name" value="Bacterial_PTS_Sugar_Transport"/>
</dbReference>
<dbReference type="Gene3D" id="3.40.50.2300">
    <property type="match status" value="1"/>
</dbReference>
<keyword evidence="4" id="KW-0597">Phosphoprotein</keyword>
<keyword evidence="10 12" id="KW-1133">Transmembrane helix</keyword>
<dbReference type="PROSITE" id="PS51094">
    <property type="entry name" value="PTS_EIIA_TYPE_2"/>
    <property type="match status" value="1"/>
</dbReference>
<dbReference type="EMBL" id="JAFBED010000001">
    <property type="protein sequence ID" value="MBM7618566.1"/>
    <property type="molecule type" value="Genomic_DNA"/>
</dbReference>
<keyword evidence="7" id="KW-0598">Phosphotransferase system</keyword>
<keyword evidence="6" id="KW-0808">Transferase</keyword>
<organism evidence="16 17">
    <name type="scientific">Sutcliffiella tianshenii</name>
    <dbReference type="NCBI Taxonomy" id="1463404"/>
    <lineage>
        <taxon>Bacteria</taxon>
        <taxon>Bacillati</taxon>
        <taxon>Bacillota</taxon>
        <taxon>Bacilli</taxon>
        <taxon>Bacillales</taxon>
        <taxon>Bacillaceae</taxon>
        <taxon>Sutcliffiella</taxon>
    </lineage>
</organism>
<evidence type="ECO:0000256" key="5">
    <source>
        <dbReference type="ARBA" id="ARBA00022597"/>
    </source>
</evidence>
<dbReference type="CDD" id="cd05569">
    <property type="entry name" value="PTS_IIB_fructose"/>
    <property type="match status" value="1"/>
</dbReference>
<evidence type="ECO:0000259" key="14">
    <source>
        <dbReference type="PROSITE" id="PS51099"/>
    </source>
</evidence>
<feature type="transmembrane region" description="Helical" evidence="12">
    <location>
        <begin position="518"/>
        <end position="538"/>
    </location>
</feature>
<feature type="domain" description="PTS EIIA type-2" evidence="13">
    <location>
        <begin position="5"/>
        <end position="152"/>
    </location>
</feature>
<dbReference type="Proteomes" id="UP000737402">
    <property type="component" value="Unassembled WGS sequence"/>
</dbReference>
<keyword evidence="2" id="KW-0813">Transport</keyword>
<proteinExistence type="predicted"/>
<dbReference type="PANTHER" id="PTHR30505:SF0">
    <property type="entry name" value="FRUCTOSE-LIKE PTS SYSTEM EIIBC COMPONENT-RELATED"/>
    <property type="match status" value="1"/>
</dbReference>
<protein>
    <submittedName>
        <fullName evidence="16">PTS system fructose-specific IIC component</fullName>
    </submittedName>
</protein>
<dbReference type="InterPro" id="IPR006327">
    <property type="entry name" value="PTS_IIC_fruc"/>
</dbReference>
<feature type="domain" description="PTS EIIC type-2" evidence="15">
    <location>
        <begin position="291"/>
        <end position="643"/>
    </location>
</feature>
<dbReference type="RefSeq" id="WP_204412889.1">
    <property type="nucleotide sequence ID" value="NZ_JAFBED010000001.1"/>
</dbReference>
<evidence type="ECO:0000256" key="2">
    <source>
        <dbReference type="ARBA" id="ARBA00022448"/>
    </source>
</evidence>
<evidence type="ECO:0000256" key="10">
    <source>
        <dbReference type="ARBA" id="ARBA00022989"/>
    </source>
</evidence>
<dbReference type="InterPro" id="IPR004715">
    <property type="entry name" value="PTS_IIA_fruc"/>
</dbReference>
<name>A0ABS2NV74_9BACI</name>
<feature type="transmembrane region" description="Helical" evidence="12">
    <location>
        <begin position="351"/>
        <end position="370"/>
    </location>
</feature>
<keyword evidence="8 12" id="KW-0812">Transmembrane</keyword>
<feature type="transmembrane region" description="Helical" evidence="12">
    <location>
        <begin position="558"/>
        <end position="576"/>
    </location>
</feature>
<dbReference type="PANTHER" id="PTHR30505">
    <property type="entry name" value="FRUCTOSE-LIKE PERMEASE"/>
    <property type="match status" value="1"/>
</dbReference>
<evidence type="ECO:0000256" key="6">
    <source>
        <dbReference type="ARBA" id="ARBA00022679"/>
    </source>
</evidence>
<evidence type="ECO:0000259" key="13">
    <source>
        <dbReference type="PROSITE" id="PS51094"/>
    </source>
</evidence>
<gene>
    <name evidence="16" type="ORF">JOC95_000408</name>
</gene>
<dbReference type="InterPro" id="IPR013014">
    <property type="entry name" value="PTS_EIIC_2"/>
</dbReference>
<keyword evidence="17" id="KW-1185">Reference proteome</keyword>
<dbReference type="Pfam" id="PF02378">
    <property type="entry name" value="PTS_EIIC"/>
    <property type="match status" value="1"/>
</dbReference>
<dbReference type="PROSITE" id="PS51099">
    <property type="entry name" value="PTS_EIIB_TYPE_2"/>
    <property type="match status" value="1"/>
</dbReference>
<accession>A0ABS2NV74</accession>
<dbReference type="InterPro" id="IPR002178">
    <property type="entry name" value="PTS_EIIA_type-2_dom"/>
</dbReference>
<dbReference type="SUPFAM" id="SSF55804">
    <property type="entry name" value="Phoshotransferase/anion transport protein"/>
    <property type="match status" value="1"/>
</dbReference>
<evidence type="ECO:0000313" key="16">
    <source>
        <dbReference type="EMBL" id="MBM7618566.1"/>
    </source>
</evidence>
<feature type="transmembrane region" description="Helical" evidence="12">
    <location>
        <begin position="439"/>
        <end position="458"/>
    </location>
</feature>
<sequence>MELRNMTSENLLFLDAEWTSKEQVIEQLVDALYNNGNLEAKEPFIQAVLEREQLSPTGMEAGLAIPHGKSKAVKKAAFAVAKLKKPISTWESLDPSNQVELVFLLAIPDTEAGSTHLKLLSELSTRLMNPDYLKRLYDAKDRSSLLQALNTVEKKEEKMAAVEGPRKKVLAITACAAGIAHTYMSAEALEKAGRELGVEVIVEKQGANGLEDKHTQALISEADAVIFATDIAPKGMERFNGLPYVRTRVAEPLRHAKDMITRVLEKPDGIVKEAEDASTGNEEKKGFFSEMAAAILTGISYMIPVIVSAGLMIGLAKLGAMPFGLVQEISNPEYATHSNEFFKILHHLDKFGGLIFKFMYPVFGAFVAYALANRPGLVSGFIGGAFAAGLHFTFWGVEGGVASGFLGALVLGLTAGYVSKIANEKIKLGKNFQAMKPMLLIPAISVLSIFFMNFYFVDPVFGALNASLTKIIAGAEDSGALVLSSIIASATAFDLGGPINKAAGAIAIGLAADEIFPLTARVLAIVIPPIGLGLATVIDRYVVGRRVFDADLRVAGNTSLLLGFIAISEGAIPFMLRNPLITIPLNIIGAILGACTAVLLGAVQWYPLPAIWGWPLVENVWAYLIGLAVGAAFIAFSNIFIRFALIKRKERQAK</sequence>
<evidence type="ECO:0000256" key="8">
    <source>
        <dbReference type="ARBA" id="ARBA00022692"/>
    </source>
</evidence>
<feature type="transmembrane region" description="Helical" evidence="12">
    <location>
        <begin position="478"/>
        <end position="497"/>
    </location>
</feature>
<evidence type="ECO:0000313" key="17">
    <source>
        <dbReference type="Proteomes" id="UP000737402"/>
    </source>
</evidence>
<dbReference type="InterPro" id="IPR003352">
    <property type="entry name" value="PTS_EIIC"/>
</dbReference>
<keyword evidence="5" id="KW-0762">Sugar transport</keyword>
<keyword evidence="11 12" id="KW-0472">Membrane</keyword>
<evidence type="ECO:0000256" key="9">
    <source>
        <dbReference type="ARBA" id="ARBA00022777"/>
    </source>
</evidence>
<feature type="transmembrane region" description="Helical" evidence="12">
    <location>
        <begin position="620"/>
        <end position="645"/>
    </location>
</feature>